<protein>
    <submittedName>
        <fullName evidence="1">Winged helix DNA-binding protein</fullName>
    </submittedName>
</protein>
<sequence>MTTSQPVLGRRALNRAFLERQLLLRRADLAVPDAVAHLVGVQAQVPNAPYPDLWSRVAAFDPHDLGRRVAELSLVRMPSLRATIHLTTVEDALALPPIVAALHRRVFQGSEYGRDLAGLDVDEVVAAGLELLRDRPLTVTELGRELAERYPGRKPTPLGAAVQYGAPLLQLPPRGVWGETGRARLAPLDAVLGRPVGTAASAEWLVLRYLRAFGPASTADIRAFTGVGGIREVVERLDLRRFADERGRTLYDVADGPLPDPDTPAPPRFLGEFDNALLGHDDRTRILATEHRSQVLLKPVRPLLVDGMAAGLWTSGPDGLAVRPLAPLADADAADVVAEGERMLAALWPAAEREVRIEAPL</sequence>
<accession>A0A543FWR2</accession>
<dbReference type="GO" id="GO:0003677">
    <property type="term" value="F:DNA binding"/>
    <property type="evidence" value="ECO:0007669"/>
    <property type="project" value="UniProtKB-KW"/>
</dbReference>
<dbReference type="EMBL" id="VFPH01000002">
    <property type="protein sequence ID" value="TQM38209.1"/>
    <property type="molecule type" value="Genomic_DNA"/>
</dbReference>
<reference evidence="1 2" key="1">
    <citation type="submission" date="2019-06" db="EMBL/GenBank/DDBJ databases">
        <title>Sequencing the genomes of 1000 actinobacteria strains.</title>
        <authorList>
            <person name="Klenk H.-P."/>
        </authorList>
    </citation>
    <scope>NUCLEOTIDE SEQUENCE [LARGE SCALE GENOMIC DNA]</scope>
    <source>
        <strain evidence="1 2">DSM 45511</strain>
    </source>
</reference>
<dbReference type="RefSeq" id="WP_142104912.1">
    <property type="nucleotide sequence ID" value="NZ_VFPH01000002.1"/>
</dbReference>
<keyword evidence="2" id="KW-1185">Reference proteome</keyword>
<evidence type="ECO:0000313" key="2">
    <source>
        <dbReference type="Proteomes" id="UP000319818"/>
    </source>
</evidence>
<dbReference type="Pfam" id="PF06224">
    <property type="entry name" value="AlkZ-like"/>
    <property type="match status" value="1"/>
</dbReference>
<dbReference type="InterPro" id="IPR009351">
    <property type="entry name" value="AlkZ-like"/>
</dbReference>
<dbReference type="PANTHER" id="PTHR38479">
    <property type="entry name" value="LMO0824 PROTEIN"/>
    <property type="match status" value="1"/>
</dbReference>
<gene>
    <name evidence="1" type="ORF">FB388_5439</name>
</gene>
<dbReference type="AlphaFoldDB" id="A0A543FWR2"/>
<dbReference type="OrthoDB" id="9148135at2"/>
<evidence type="ECO:0000313" key="1">
    <source>
        <dbReference type="EMBL" id="TQM38209.1"/>
    </source>
</evidence>
<comment type="caution">
    <text evidence="1">The sequence shown here is derived from an EMBL/GenBank/DDBJ whole genome shotgun (WGS) entry which is preliminary data.</text>
</comment>
<organism evidence="1 2">
    <name type="scientific">Pseudonocardia cypriaca</name>
    <dbReference type="NCBI Taxonomy" id="882449"/>
    <lineage>
        <taxon>Bacteria</taxon>
        <taxon>Bacillati</taxon>
        <taxon>Actinomycetota</taxon>
        <taxon>Actinomycetes</taxon>
        <taxon>Pseudonocardiales</taxon>
        <taxon>Pseudonocardiaceae</taxon>
        <taxon>Pseudonocardia</taxon>
    </lineage>
</organism>
<dbReference type="PANTHER" id="PTHR38479:SF2">
    <property type="entry name" value="WINGED HELIX DNA-BINDING DOMAIN-CONTAINING PROTEIN"/>
    <property type="match status" value="1"/>
</dbReference>
<dbReference type="Proteomes" id="UP000319818">
    <property type="component" value="Unassembled WGS sequence"/>
</dbReference>
<proteinExistence type="predicted"/>
<name>A0A543FWR2_9PSEU</name>
<keyword evidence="1" id="KW-0238">DNA-binding</keyword>